<reference evidence="2 3" key="1">
    <citation type="journal article" date="2016" name="Nat. Commun.">
        <title>Thousands of microbial genomes shed light on interconnected biogeochemical processes in an aquifer system.</title>
        <authorList>
            <person name="Anantharaman K."/>
            <person name="Brown C.T."/>
            <person name="Hug L.A."/>
            <person name="Sharon I."/>
            <person name="Castelle C.J."/>
            <person name="Probst A.J."/>
            <person name="Thomas B.C."/>
            <person name="Singh A."/>
            <person name="Wilkins M.J."/>
            <person name="Karaoz U."/>
            <person name="Brodie E.L."/>
            <person name="Williams K.H."/>
            <person name="Hubbard S.S."/>
            <person name="Banfield J.F."/>
        </authorList>
    </citation>
    <scope>NUCLEOTIDE SEQUENCE [LARGE SCALE GENOMIC DNA]</scope>
</reference>
<dbReference type="AlphaFoldDB" id="A0A1F4UPX2"/>
<proteinExistence type="predicted"/>
<dbReference type="PANTHER" id="PTHR37309:SF1">
    <property type="entry name" value="SLR0284 PROTEIN"/>
    <property type="match status" value="1"/>
</dbReference>
<keyword evidence="1" id="KW-1133">Transmembrane helix</keyword>
<dbReference type="EMBL" id="MEUX01000029">
    <property type="protein sequence ID" value="OGC46840.1"/>
    <property type="molecule type" value="Genomic_DNA"/>
</dbReference>
<organism evidence="2 3">
    <name type="scientific">candidate division WWE3 bacterium RIFCSPHIGHO2_01_FULL_35_17</name>
    <dbReference type="NCBI Taxonomy" id="1802614"/>
    <lineage>
        <taxon>Bacteria</taxon>
        <taxon>Katanobacteria</taxon>
    </lineage>
</organism>
<sequence length="134" mass="14751">MKSILRRMVFYSVALFLTSQAVTGLTVKGGYATYIVGGIALSILFLIIRPILKIITLPLNIITMGMFSFLINAIILYLLTIAVSNISISAFTFRGLNIAGFIIPQLSVNNFFAFVVTSILLSVIVGFLKWLIKK</sequence>
<feature type="transmembrane region" description="Helical" evidence="1">
    <location>
        <begin position="111"/>
        <end position="132"/>
    </location>
</feature>
<protein>
    <recommendedName>
        <fullName evidence="4">Phage holin family protein</fullName>
    </recommendedName>
</protein>
<evidence type="ECO:0000313" key="3">
    <source>
        <dbReference type="Proteomes" id="UP000176444"/>
    </source>
</evidence>
<gene>
    <name evidence="2" type="ORF">A2713_01340</name>
</gene>
<dbReference type="Pfam" id="PF04020">
    <property type="entry name" value="Phage_holin_4_2"/>
    <property type="match status" value="1"/>
</dbReference>
<name>A0A1F4UPX2_UNCKA</name>
<evidence type="ECO:0000256" key="1">
    <source>
        <dbReference type="SAM" id="Phobius"/>
    </source>
</evidence>
<dbReference type="Proteomes" id="UP000176444">
    <property type="component" value="Unassembled WGS sequence"/>
</dbReference>
<dbReference type="PANTHER" id="PTHR37309">
    <property type="entry name" value="SLR0284 PROTEIN"/>
    <property type="match status" value="1"/>
</dbReference>
<keyword evidence="1" id="KW-0812">Transmembrane</keyword>
<keyword evidence="1" id="KW-0472">Membrane</keyword>
<feature type="transmembrane region" description="Helical" evidence="1">
    <location>
        <begin position="31"/>
        <end position="48"/>
    </location>
</feature>
<feature type="transmembrane region" description="Helical" evidence="1">
    <location>
        <begin position="69"/>
        <end position="91"/>
    </location>
</feature>
<accession>A0A1F4UPX2</accession>
<dbReference type="InterPro" id="IPR007165">
    <property type="entry name" value="Phage_holin_4_2"/>
</dbReference>
<evidence type="ECO:0000313" key="2">
    <source>
        <dbReference type="EMBL" id="OGC46840.1"/>
    </source>
</evidence>
<evidence type="ECO:0008006" key="4">
    <source>
        <dbReference type="Google" id="ProtNLM"/>
    </source>
</evidence>
<comment type="caution">
    <text evidence="2">The sequence shown here is derived from an EMBL/GenBank/DDBJ whole genome shotgun (WGS) entry which is preliminary data.</text>
</comment>